<gene>
    <name evidence="2" type="ORF">Lalb_Chr20g0121341</name>
</gene>
<dbReference type="InterPro" id="IPR050898">
    <property type="entry name" value="Plant_acyltransferase"/>
</dbReference>
<protein>
    <submittedName>
        <fullName evidence="2">Putative taxadien-5-alpha-ol O-acetyltransferase</fullName>
    </submittedName>
</protein>
<dbReference type="InterPro" id="IPR023213">
    <property type="entry name" value="CAT-like_dom_sf"/>
</dbReference>
<comment type="similarity">
    <text evidence="1">Belongs to the plant acyltransferase family.</text>
</comment>
<proteinExistence type="inferred from homology"/>
<dbReference type="EMBL" id="WOCE01000020">
    <property type="protein sequence ID" value="KAE9591683.1"/>
    <property type="molecule type" value="Genomic_DNA"/>
</dbReference>
<dbReference type="Gene3D" id="3.30.559.10">
    <property type="entry name" value="Chloramphenicol acetyltransferase-like domain"/>
    <property type="match status" value="2"/>
</dbReference>
<keyword evidence="2" id="KW-0808">Transferase</keyword>
<dbReference type="PANTHER" id="PTHR31147">
    <property type="entry name" value="ACYL TRANSFERASE 4"/>
    <property type="match status" value="1"/>
</dbReference>
<dbReference type="OrthoDB" id="671439at2759"/>
<name>A0A6A4NHU4_LUPAL</name>
<reference evidence="3" key="1">
    <citation type="journal article" date="2020" name="Nat. Commun.">
        <title>Genome sequence of the cluster root forming white lupin.</title>
        <authorList>
            <person name="Hufnagel B."/>
            <person name="Marques A."/>
            <person name="Soriano A."/>
            <person name="Marques L."/>
            <person name="Divol F."/>
            <person name="Doumas P."/>
            <person name="Sallet E."/>
            <person name="Mancinotti D."/>
            <person name="Carrere S."/>
            <person name="Marande W."/>
            <person name="Arribat S."/>
            <person name="Keller J."/>
            <person name="Huneau C."/>
            <person name="Blein T."/>
            <person name="Aime D."/>
            <person name="Laguerre M."/>
            <person name="Taylor J."/>
            <person name="Schubert V."/>
            <person name="Nelson M."/>
            <person name="Geu-Flores F."/>
            <person name="Crespi M."/>
            <person name="Gallardo-Guerrero K."/>
            <person name="Delaux P.-M."/>
            <person name="Salse J."/>
            <person name="Berges H."/>
            <person name="Guyot R."/>
            <person name="Gouzy J."/>
            <person name="Peret B."/>
        </authorList>
    </citation>
    <scope>NUCLEOTIDE SEQUENCE [LARGE SCALE GENOMIC DNA]</scope>
    <source>
        <strain evidence="3">cv. Amiga</strain>
    </source>
</reference>
<evidence type="ECO:0000313" key="3">
    <source>
        <dbReference type="Proteomes" id="UP000447434"/>
    </source>
</evidence>
<dbReference type="PANTHER" id="PTHR31147:SF33">
    <property type="entry name" value="N-HYDROXYCINNAMOYL_BENZOYLTRANSFERASE, PUTATIVE-RELATED"/>
    <property type="match status" value="1"/>
</dbReference>
<dbReference type="Proteomes" id="UP000447434">
    <property type="component" value="Chromosome 20"/>
</dbReference>
<sequence length="478" mass="53843">MMRCSMHHVVPFHNKKVLKTPQNQNKNQIMAMVNISERSVIFPSHPPFLNDHTLSLSHLDTDSNLHLTFRYLRVYSTSHHDPFPLISSSLSQSLIHYYPLAATLRRHHLQPHRLELCCTAGQGVPFTRATVDFTLPSLNYLDDPDFSFVEQLVPDPGPEEGMEHPCMLQLTVFKCGGFALGVAMHHSLCDGLGGGLFFNAVAELARGSTQIKVEPVWNREKCLGPREPVRVDSPLIREFLYLDKGFLAYKQDIGNVVRECFHVKDECLDRFKKCLFEQCGLNFTTFEFLGAYIWRSKVKAFGVQAHEKVKFAYSINIRRLVKPPLSSGYWGNGCVPMYVQLSAKDLIEEPIWKTAELIKKSKSNVTDEYVSSFINYQELHFADGITAGKGVSGFTDWRHLGHSTVDFGWGGPVTVLPLGRNLLGSVEPCFFLPYSTATEGKKDGFKVLVTLAETALPAFTEDMQVFATSQKQLANSKF</sequence>
<organism evidence="2 3">
    <name type="scientific">Lupinus albus</name>
    <name type="common">White lupine</name>
    <name type="synonym">Lupinus termis</name>
    <dbReference type="NCBI Taxonomy" id="3870"/>
    <lineage>
        <taxon>Eukaryota</taxon>
        <taxon>Viridiplantae</taxon>
        <taxon>Streptophyta</taxon>
        <taxon>Embryophyta</taxon>
        <taxon>Tracheophyta</taxon>
        <taxon>Spermatophyta</taxon>
        <taxon>Magnoliopsida</taxon>
        <taxon>eudicotyledons</taxon>
        <taxon>Gunneridae</taxon>
        <taxon>Pentapetalae</taxon>
        <taxon>rosids</taxon>
        <taxon>fabids</taxon>
        <taxon>Fabales</taxon>
        <taxon>Fabaceae</taxon>
        <taxon>Papilionoideae</taxon>
        <taxon>50 kb inversion clade</taxon>
        <taxon>genistoids sensu lato</taxon>
        <taxon>core genistoids</taxon>
        <taxon>Genisteae</taxon>
        <taxon>Lupinus</taxon>
    </lineage>
</organism>
<keyword evidence="3" id="KW-1185">Reference proteome</keyword>
<dbReference type="AlphaFoldDB" id="A0A6A4NHU4"/>
<comment type="caution">
    <text evidence="2">The sequence shown here is derived from an EMBL/GenBank/DDBJ whole genome shotgun (WGS) entry which is preliminary data.</text>
</comment>
<accession>A0A6A4NHU4</accession>
<dbReference type="GO" id="GO:0016740">
    <property type="term" value="F:transferase activity"/>
    <property type="evidence" value="ECO:0007669"/>
    <property type="project" value="UniProtKB-KW"/>
</dbReference>
<dbReference type="Pfam" id="PF02458">
    <property type="entry name" value="Transferase"/>
    <property type="match status" value="1"/>
</dbReference>
<evidence type="ECO:0000256" key="1">
    <source>
        <dbReference type="ARBA" id="ARBA00009861"/>
    </source>
</evidence>
<evidence type="ECO:0000313" key="2">
    <source>
        <dbReference type="EMBL" id="KAE9591683.1"/>
    </source>
</evidence>